<protein>
    <submittedName>
        <fullName evidence="5">DUF4174 domain-containing protein</fullName>
    </submittedName>
</protein>
<dbReference type="Proteomes" id="UP000315344">
    <property type="component" value="Unassembled WGS sequence"/>
</dbReference>
<evidence type="ECO:0000259" key="4">
    <source>
        <dbReference type="Pfam" id="PF13778"/>
    </source>
</evidence>
<feature type="region of interest" description="Disordered" evidence="2">
    <location>
        <begin position="19"/>
        <end position="53"/>
    </location>
</feature>
<feature type="compositionally biased region" description="Pro residues" evidence="2">
    <location>
        <begin position="23"/>
        <end position="34"/>
    </location>
</feature>
<evidence type="ECO:0000313" key="5">
    <source>
        <dbReference type="EMBL" id="TKW68003.1"/>
    </source>
</evidence>
<evidence type="ECO:0000256" key="3">
    <source>
        <dbReference type="SAM" id="SignalP"/>
    </source>
</evidence>
<name>A0A533IA59_PARDE</name>
<reference evidence="5 6" key="1">
    <citation type="journal article" date="2017" name="Nat. Commun.">
        <title>In situ click chemistry generation of cyclooxygenase-2 inhibitors.</title>
        <authorList>
            <person name="Bhardwaj A."/>
            <person name="Kaur J."/>
            <person name="Wuest M."/>
            <person name="Wuest F."/>
        </authorList>
    </citation>
    <scope>NUCLEOTIDE SEQUENCE [LARGE SCALE GENOMIC DNA]</scope>
    <source>
        <strain evidence="5">S2_012_000_R3_94</strain>
    </source>
</reference>
<comment type="caution">
    <text evidence="5">The sequence shown here is derived from an EMBL/GenBank/DDBJ whole genome shotgun (WGS) entry which is preliminary data.</text>
</comment>
<feature type="signal peptide" evidence="3">
    <location>
        <begin position="1"/>
        <end position="20"/>
    </location>
</feature>
<dbReference type="Pfam" id="PF13778">
    <property type="entry name" value="DUF4174"/>
    <property type="match status" value="1"/>
</dbReference>
<feature type="domain" description="DUF4174" evidence="4">
    <location>
        <begin position="67"/>
        <end position="167"/>
    </location>
</feature>
<organism evidence="5 6">
    <name type="scientific">Paracoccus denitrificans</name>
    <dbReference type="NCBI Taxonomy" id="266"/>
    <lineage>
        <taxon>Bacteria</taxon>
        <taxon>Pseudomonadati</taxon>
        <taxon>Pseudomonadota</taxon>
        <taxon>Alphaproteobacteria</taxon>
        <taxon>Rhodobacterales</taxon>
        <taxon>Paracoccaceae</taxon>
        <taxon>Paracoccus</taxon>
    </lineage>
</organism>
<evidence type="ECO:0000256" key="1">
    <source>
        <dbReference type="ARBA" id="ARBA00022729"/>
    </source>
</evidence>
<dbReference type="AlphaFoldDB" id="A0A533IA59"/>
<feature type="chain" id="PRO_5021909566" evidence="3">
    <location>
        <begin position="21"/>
        <end position="175"/>
    </location>
</feature>
<proteinExistence type="predicted"/>
<gene>
    <name evidence="5" type="ORF">DI616_02505</name>
</gene>
<dbReference type="InterPro" id="IPR025232">
    <property type="entry name" value="DUF4174"/>
</dbReference>
<dbReference type="EMBL" id="VAFL01000002">
    <property type="protein sequence ID" value="TKW68003.1"/>
    <property type="molecule type" value="Genomic_DNA"/>
</dbReference>
<keyword evidence="1 3" id="KW-0732">Signal</keyword>
<evidence type="ECO:0000313" key="6">
    <source>
        <dbReference type="Proteomes" id="UP000315344"/>
    </source>
</evidence>
<accession>A0A533IA59</accession>
<evidence type="ECO:0000256" key="2">
    <source>
        <dbReference type="SAM" id="MobiDB-lite"/>
    </source>
</evidence>
<sequence length="175" mass="19254">MRRYFTIVLTAMLVAAMGSGGDPSPPSRVNPPSPAEVDAAQSAAPRTTSPSDAPVLHVLPAAESSPEEFLWQARPVVVFADTAADPAFRLQLEDLQRRPAALAERDVVVITDTDPDANSVWRQKLHPRGFSLVIIDKDGQVKQRKPQPWSVREISSAIDKFPLRREEIGRARLMP</sequence>